<accession>A0ABW2PPV4</accession>
<dbReference type="InterPro" id="IPR035093">
    <property type="entry name" value="RelE/ParE_toxin_dom_sf"/>
</dbReference>
<gene>
    <name evidence="3" type="ORF">ACFQRG_00315</name>
</gene>
<evidence type="ECO:0000313" key="4">
    <source>
        <dbReference type="Proteomes" id="UP001596505"/>
    </source>
</evidence>
<keyword evidence="2" id="KW-1277">Toxin-antitoxin system</keyword>
<dbReference type="Proteomes" id="UP001596505">
    <property type="component" value="Unassembled WGS sequence"/>
</dbReference>
<dbReference type="InterPro" id="IPR007712">
    <property type="entry name" value="RelE/ParE_toxin"/>
</dbReference>
<dbReference type="InterPro" id="IPR051803">
    <property type="entry name" value="TA_system_RelE-like_toxin"/>
</dbReference>
<reference evidence="4" key="1">
    <citation type="journal article" date="2019" name="Int. J. Syst. Evol. Microbiol.">
        <title>The Global Catalogue of Microorganisms (GCM) 10K type strain sequencing project: providing services to taxonomists for standard genome sequencing and annotation.</title>
        <authorList>
            <consortium name="The Broad Institute Genomics Platform"/>
            <consortium name="The Broad Institute Genome Sequencing Center for Infectious Disease"/>
            <person name="Wu L."/>
            <person name="Ma J."/>
        </authorList>
    </citation>
    <scope>NUCLEOTIDE SEQUENCE [LARGE SCALE GENOMIC DNA]</scope>
    <source>
        <strain evidence="4">CGMCC 1.16305</strain>
    </source>
</reference>
<organism evidence="3 4">
    <name type="scientific">Scopulibacillus cellulosilyticus</name>
    <dbReference type="NCBI Taxonomy" id="2665665"/>
    <lineage>
        <taxon>Bacteria</taxon>
        <taxon>Bacillati</taxon>
        <taxon>Bacillota</taxon>
        <taxon>Bacilli</taxon>
        <taxon>Bacillales</taxon>
        <taxon>Sporolactobacillaceae</taxon>
        <taxon>Scopulibacillus</taxon>
    </lineage>
</organism>
<dbReference type="PANTHER" id="PTHR33755:SF5">
    <property type="entry name" value="TYPE II TOXIN-ANTITOXIN SYSTEM RELE_PARE FAMILY TOXIN"/>
    <property type="match status" value="1"/>
</dbReference>
<dbReference type="Pfam" id="PF05016">
    <property type="entry name" value="ParE_toxin"/>
    <property type="match status" value="1"/>
</dbReference>
<dbReference type="RefSeq" id="WP_380962458.1">
    <property type="nucleotide sequence ID" value="NZ_JBHTCO010000001.1"/>
</dbReference>
<comment type="similarity">
    <text evidence="1">Belongs to the RelE toxin family.</text>
</comment>
<comment type="caution">
    <text evidence="3">The sequence shown here is derived from an EMBL/GenBank/DDBJ whole genome shotgun (WGS) entry which is preliminary data.</text>
</comment>
<evidence type="ECO:0000256" key="1">
    <source>
        <dbReference type="ARBA" id="ARBA00006226"/>
    </source>
</evidence>
<dbReference type="EMBL" id="JBHTCO010000001">
    <property type="protein sequence ID" value="MFC7391453.1"/>
    <property type="molecule type" value="Genomic_DNA"/>
</dbReference>
<dbReference type="PANTHER" id="PTHR33755">
    <property type="entry name" value="TOXIN PARE1-RELATED"/>
    <property type="match status" value="1"/>
</dbReference>
<sequence length="98" mass="11458">MVKIVWSPDSVIDLEEISEFIGQESDKYASNIVIQIIKLAEVIASFPLSGRIVPEINNMNVPEKLYKNYRIIYRISNDHRVDILRIYHQSQRLKNNVD</sequence>
<evidence type="ECO:0000313" key="3">
    <source>
        <dbReference type="EMBL" id="MFC7391453.1"/>
    </source>
</evidence>
<keyword evidence="4" id="KW-1185">Reference proteome</keyword>
<name>A0ABW2PPV4_9BACL</name>
<protein>
    <submittedName>
        <fullName evidence="3">Type II toxin-antitoxin system RelE/ParE family toxin</fullName>
    </submittedName>
</protein>
<proteinExistence type="inferred from homology"/>
<evidence type="ECO:0000256" key="2">
    <source>
        <dbReference type="ARBA" id="ARBA00022649"/>
    </source>
</evidence>
<dbReference type="Gene3D" id="3.30.2310.20">
    <property type="entry name" value="RelE-like"/>
    <property type="match status" value="1"/>
</dbReference>